<keyword evidence="1" id="KW-0812">Transmembrane</keyword>
<keyword evidence="3" id="KW-1185">Reference proteome</keyword>
<name>A0A521AEM7_9FLAO</name>
<accession>A0A521AEM7</accession>
<reference evidence="2 3" key="1">
    <citation type="submission" date="2017-05" db="EMBL/GenBank/DDBJ databases">
        <authorList>
            <person name="Varghese N."/>
            <person name="Submissions S."/>
        </authorList>
    </citation>
    <scope>NUCLEOTIDE SEQUENCE [LARGE SCALE GENOMIC DNA]</scope>
    <source>
        <strain evidence="2 3">DSM 29982</strain>
    </source>
</reference>
<gene>
    <name evidence="2" type="ORF">SAMN06265220_10171</name>
</gene>
<dbReference type="RefSeq" id="WP_162615485.1">
    <property type="nucleotide sequence ID" value="NZ_CP043612.1"/>
</dbReference>
<evidence type="ECO:0000256" key="1">
    <source>
        <dbReference type="SAM" id="Phobius"/>
    </source>
</evidence>
<sequence length="51" mass="5984">MKKSLDEQYLDIRVEMQNHFKEMEKESKIEMTALKALVALVFFGLIVLVII</sequence>
<organism evidence="2 3">
    <name type="scientific">Flavobacterium nitrogenifigens</name>
    <dbReference type="NCBI Taxonomy" id="1617283"/>
    <lineage>
        <taxon>Bacteria</taxon>
        <taxon>Pseudomonadati</taxon>
        <taxon>Bacteroidota</taxon>
        <taxon>Flavobacteriia</taxon>
        <taxon>Flavobacteriales</taxon>
        <taxon>Flavobacteriaceae</taxon>
        <taxon>Flavobacterium</taxon>
    </lineage>
</organism>
<evidence type="ECO:0000313" key="3">
    <source>
        <dbReference type="Proteomes" id="UP000319267"/>
    </source>
</evidence>
<proteinExistence type="predicted"/>
<dbReference type="EMBL" id="FXTQ01000001">
    <property type="protein sequence ID" value="SMO33264.1"/>
    <property type="molecule type" value="Genomic_DNA"/>
</dbReference>
<feature type="transmembrane region" description="Helical" evidence="1">
    <location>
        <begin position="32"/>
        <end position="50"/>
    </location>
</feature>
<evidence type="ECO:0000313" key="2">
    <source>
        <dbReference type="EMBL" id="SMO33264.1"/>
    </source>
</evidence>
<protein>
    <submittedName>
        <fullName evidence="2">Uncharacterized protein</fullName>
    </submittedName>
</protein>
<dbReference type="AlphaFoldDB" id="A0A521AEM7"/>
<dbReference type="Proteomes" id="UP000319267">
    <property type="component" value="Unassembled WGS sequence"/>
</dbReference>
<keyword evidence="1" id="KW-1133">Transmembrane helix</keyword>
<keyword evidence="1" id="KW-0472">Membrane</keyword>